<dbReference type="Pfam" id="PF13508">
    <property type="entry name" value="Acetyltransf_7"/>
    <property type="match status" value="1"/>
</dbReference>
<dbReference type="GO" id="GO:0016747">
    <property type="term" value="F:acyltransferase activity, transferring groups other than amino-acyl groups"/>
    <property type="evidence" value="ECO:0007669"/>
    <property type="project" value="InterPro"/>
</dbReference>
<gene>
    <name evidence="2" type="ORF">B0T25DRAFT_548771</name>
</gene>
<dbReference type="CDD" id="cd04301">
    <property type="entry name" value="NAT_SF"/>
    <property type="match status" value="1"/>
</dbReference>
<proteinExistence type="predicted"/>
<comment type="caution">
    <text evidence="2">The sequence shown here is derived from an EMBL/GenBank/DDBJ whole genome shotgun (WGS) entry which is preliminary data.</text>
</comment>
<name>A0AAJ0HF50_9PEZI</name>
<evidence type="ECO:0000313" key="2">
    <source>
        <dbReference type="EMBL" id="KAK3349714.1"/>
    </source>
</evidence>
<dbReference type="InterPro" id="IPR000182">
    <property type="entry name" value="GNAT_dom"/>
</dbReference>
<dbReference type="InterPro" id="IPR053144">
    <property type="entry name" value="Acetyltransferase_Butenolide"/>
</dbReference>
<keyword evidence="3" id="KW-1185">Reference proteome</keyword>
<organism evidence="2 3">
    <name type="scientific">Lasiosphaeria hispida</name>
    <dbReference type="NCBI Taxonomy" id="260671"/>
    <lineage>
        <taxon>Eukaryota</taxon>
        <taxon>Fungi</taxon>
        <taxon>Dikarya</taxon>
        <taxon>Ascomycota</taxon>
        <taxon>Pezizomycotina</taxon>
        <taxon>Sordariomycetes</taxon>
        <taxon>Sordariomycetidae</taxon>
        <taxon>Sordariales</taxon>
        <taxon>Lasiosphaeriaceae</taxon>
        <taxon>Lasiosphaeria</taxon>
    </lineage>
</organism>
<reference evidence="2" key="2">
    <citation type="submission" date="2023-06" db="EMBL/GenBank/DDBJ databases">
        <authorList>
            <consortium name="Lawrence Berkeley National Laboratory"/>
            <person name="Haridas S."/>
            <person name="Hensen N."/>
            <person name="Bonometti L."/>
            <person name="Westerberg I."/>
            <person name="Brannstrom I.O."/>
            <person name="Guillou S."/>
            <person name="Cros-Aarteil S."/>
            <person name="Calhoun S."/>
            <person name="Kuo A."/>
            <person name="Mondo S."/>
            <person name="Pangilinan J."/>
            <person name="Riley R."/>
            <person name="Labutti K."/>
            <person name="Andreopoulos B."/>
            <person name="Lipzen A."/>
            <person name="Chen C."/>
            <person name="Yanf M."/>
            <person name="Daum C."/>
            <person name="Ng V."/>
            <person name="Clum A."/>
            <person name="Steindorff A."/>
            <person name="Ohm R."/>
            <person name="Martin F."/>
            <person name="Silar P."/>
            <person name="Natvig D."/>
            <person name="Lalanne C."/>
            <person name="Gautier V."/>
            <person name="Ament-Velasquez S.L."/>
            <person name="Kruys A."/>
            <person name="Hutchinson M.I."/>
            <person name="Powell A.J."/>
            <person name="Barry K."/>
            <person name="Miller A.N."/>
            <person name="Grigoriev I.V."/>
            <person name="Debuchy R."/>
            <person name="Gladieux P."/>
            <person name="Thoren M.H."/>
            <person name="Johannesson H."/>
        </authorList>
    </citation>
    <scope>NUCLEOTIDE SEQUENCE</scope>
    <source>
        <strain evidence="2">CBS 955.72</strain>
    </source>
</reference>
<evidence type="ECO:0000259" key="1">
    <source>
        <dbReference type="PROSITE" id="PS51186"/>
    </source>
</evidence>
<dbReference type="SUPFAM" id="SSF55729">
    <property type="entry name" value="Acyl-CoA N-acyltransferases (Nat)"/>
    <property type="match status" value="1"/>
</dbReference>
<sequence>MPALLQITASKMTTSPSLPSGYAFHSGTLPSVPEYRHLRAASGLTPMTEAQSVAVPKGTWFGCHITSDSNENQAVAMGRIISDGAWYFVVADMAVLPEHQRKGLGDAILKHMLAYIKEDAPEGEPYVTLSADPPGRRLYLRNGFVESAPKEVGMMLLDGWRDNL</sequence>
<dbReference type="InterPro" id="IPR016181">
    <property type="entry name" value="Acyl_CoA_acyltransferase"/>
</dbReference>
<dbReference type="PANTHER" id="PTHR43233">
    <property type="entry name" value="FAMILY N-ACETYLTRANSFERASE, PUTATIVE (AFU_ORTHOLOGUE AFUA_6G03350)-RELATED"/>
    <property type="match status" value="1"/>
</dbReference>
<dbReference type="Gene3D" id="3.40.630.30">
    <property type="match status" value="1"/>
</dbReference>
<dbReference type="PANTHER" id="PTHR43233:SF1">
    <property type="entry name" value="FAMILY N-ACETYLTRANSFERASE, PUTATIVE (AFU_ORTHOLOGUE AFUA_6G03350)-RELATED"/>
    <property type="match status" value="1"/>
</dbReference>
<dbReference type="AlphaFoldDB" id="A0AAJ0HF50"/>
<dbReference type="EMBL" id="JAUIQD010000005">
    <property type="protein sequence ID" value="KAK3349714.1"/>
    <property type="molecule type" value="Genomic_DNA"/>
</dbReference>
<reference evidence="2" key="1">
    <citation type="journal article" date="2023" name="Mol. Phylogenet. Evol.">
        <title>Genome-scale phylogeny and comparative genomics of the fungal order Sordariales.</title>
        <authorList>
            <person name="Hensen N."/>
            <person name="Bonometti L."/>
            <person name="Westerberg I."/>
            <person name="Brannstrom I.O."/>
            <person name="Guillou S."/>
            <person name="Cros-Aarteil S."/>
            <person name="Calhoun S."/>
            <person name="Haridas S."/>
            <person name="Kuo A."/>
            <person name="Mondo S."/>
            <person name="Pangilinan J."/>
            <person name="Riley R."/>
            <person name="LaButti K."/>
            <person name="Andreopoulos B."/>
            <person name="Lipzen A."/>
            <person name="Chen C."/>
            <person name="Yan M."/>
            <person name="Daum C."/>
            <person name="Ng V."/>
            <person name="Clum A."/>
            <person name="Steindorff A."/>
            <person name="Ohm R.A."/>
            <person name="Martin F."/>
            <person name="Silar P."/>
            <person name="Natvig D.O."/>
            <person name="Lalanne C."/>
            <person name="Gautier V."/>
            <person name="Ament-Velasquez S.L."/>
            <person name="Kruys A."/>
            <person name="Hutchinson M.I."/>
            <person name="Powell A.J."/>
            <person name="Barry K."/>
            <person name="Miller A.N."/>
            <person name="Grigoriev I.V."/>
            <person name="Debuchy R."/>
            <person name="Gladieux P."/>
            <person name="Hiltunen Thoren M."/>
            <person name="Johannesson H."/>
        </authorList>
    </citation>
    <scope>NUCLEOTIDE SEQUENCE</scope>
    <source>
        <strain evidence="2">CBS 955.72</strain>
    </source>
</reference>
<feature type="domain" description="N-acetyltransferase" evidence="1">
    <location>
        <begin position="7"/>
        <end position="164"/>
    </location>
</feature>
<protein>
    <submittedName>
        <fullName evidence="2">GNAT family N-acetyltransferase</fullName>
    </submittedName>
</protein>
<dbReference type="PROSITE" id="PS51186">
    <property type="entry name" value="GNAT"/>
    <property type="match status" value="1"/>
</dbReference>
<dbReference type="Proteomes" id="UP001275084">
    <property type="component" value="Unassembled WGS sequence"/>
</dbReference>
<evidence type="ECO:0000313" key="3">
    <source>
        <dbReference type="Proteomes" id="UP001275084"/>
    </source>
</evidence>
<accession>A0AAJ0HF50</accession>